<dbReference type="RefSeq" id="WP_129204371.1">
    <property type="nucleotide sequence ID" value="NZ_CP035495.1"/>
</dbReference>
<dbReference type="KEGG" id="xyl:ET495_08935"/>
<accession>A0A4P6ENP6</accession>
<dbReference type="AlphaFoldDB" id="A0A4P6ENP6"/>
<proteinExistence type="predicted"/>
<organism evidence="2 3">
    <name type="scientific">Xylanimonas allomyrinae</name>
    <dbReference type="NCBI Taxonomy" id="2509459"/>
    <lineage>
        <taxon>Bacteria</taxon>
        <taxon>Bacillati</taxon>
        <taxon>Actinomycetota</taxon>
        <taxon>Actinomycetes</taxon>
        <taxon>Micrococcales</taxon>
        <taxon>Promicromonosporaceae</taxon>
        <taxon>Xylanimonas</taxon>
    </lineage>
</organism>
<keyword evidence="1" id="KW-0812">Transmembrane</keyword>
<gene>
    <name evidence="2" type="ORF">ET495_08935</name>
</gene>
<protein>
    <submittedName>
        <fullName evidence="2">DUF4012 domain-containing protein</fullName>
    </submittedName>
</protein>
<dbReference type="InterPro" id="IPR025101">
    <property type="entry name" value="DUF4012"/>
</dbReference>
<evidence type="ECO:0000313" key="3">
    <source>
        <dbReference type="Proteomes" id="UP000291758"/>
    </source>
</evidence>
<dbReference type="Pfam" id="PF13196">
    <property type="entry name" value="DUF4012"/>
    <property type="match status" value="1"/>
</dbReference>
<keyword evidence="1" id="KW-0472">Membrane</keyword>
<dbReference type="EMBL" id="CP035495">
    <property type="protein sequence ID" value="QAY63353.1"/>
    <property type="molecule type" value="Genomic_DNA"/>
</dbReference>
<dbReference type="OrthoDB" id="3203519at2"/>
<evidence type="ECO:0000256" key="1">
    <source>
        <dbReference type="SAM" id="Phobius"/>
    </source>
</evidence>
<sequence length="616" mass="64093">MAHDGWGDGWSDVAVGRAPRRPLAETAEFRRTRRRRRLWVVSGIVAVVIGVAAYGAWLASDVLRARDALDQVAAAVPGLERQLREDPQAAEAALADVQRSAHTASAATHGPQWTLASALPWVGDDARALGTLSTSVDHLVTDVLPRLSAAAEAVRPDAVTPRDGRLDLAPLIAVRDDVVSADTTVKGELDAVSSLDRDGLMGPLAQATAQVEDQLRSVHSVTATAARAAVLLPAMLGADGPRDWLVIAQNNAEPRATGGIPGAILHVRADDGRLTVVEHVAAGSLGPFDQPVLALDDSEEALFGTQLGRWSQDVTLTPDFPRAATLLQAMWTSAGHPDVSGVLSVDPVLLQSLLAASAPVSFTDPDGESVTLDGTNTAQYLMADVYAAFPDPAEQDAVFGLASEAVLTQFQTGTSDGGALIDALAEGARQGRLTVWSADPQEQKLVHGTVLSGELRGVVPVGETNAPLVGVYLNMTTAGKTGYYLSTEAEVTDAAPLDNAAQALTVRVRLTNRLSPAQAAHLPAYVLGDGPSDGTVRVNVLVYAPASGAVDSVTLVADGSTGVFAQEQDGLDVGARTVTIAPGQTQELEVRLRTGPGQPLTPHLRVTPGVLQGTAP</sequence>
<keyword evidence="3" id="KW-1185">Reference proteome</keyword>
<name>A0A4P6ENP6_9MICO</name>
<reference evidence="2 3" key="1">
    <citation type="submission" date="2019-01" db="EMBL/GenBank/DDBJ databases">
        <title>Genome sequencing of strain 2JSPR-7.</title>
        <authorList>
            <person name="Heo J."/>
            <person name="Kim S.-J."/>
            <person name="Kim J.-S."/>
            <person name="Hong S.-B."/>
            <person name="Kwon S.-W."/>
        </authorList>
    </citation>
    <scope>NUCLEOTIDE SEQUENCE [LARGE SCALE GENOMIC DNA]</scope>
    <source>
        <strain evidence="2 3">2JSPR-7</strain>
    </source>
</reference>
<dbReference type="Proteomes" id="UP000291758">
    <property type="component" value="Chromosome"/>
</dbReference>
<feature type="transmembrane region" description="Helical" evidence="1">
    <location>
        <begin position="38"/>
        <end position="59"/>
    </location>
</feature>
<keyword evidence="1" id="KW-1133">Transmembrane helix</keyword>
<evidence type="ECO:0000313" key="2">
    <source>
        <dbReference type="EMBL" id="QAY63353.1"/>
    </source>
</evidence>